<dbReference type="GO" id="GO:0005524">
    <property type="term" value="F:ATP binding"/>
    <property type="evidence" value="ECO:0007669"/>
    <property type="project" value="InterPro"/>
</dbReference>
<dbReference type="PROSITE" id="PS51192">
    <property type="entry name" value="HELICASE_ATP_BIND_1"/>
    <property type="match status" value="1"/>
</dbReference>
<keyword evidence="8" id="KW-1185">Reference proteome</keyword>
<feature type="compositionally biased region" description="Polar residues" evidence="4">
    <location>
        <begin position="520"/>
        <end position="529"/>
    </location>
</feature>
<evidence type="ECO:0000256" key="2">
    <source>
        <dbReference type="ARBA" id="ARBA00022801"/>
    </source>
</evidence>
<dbReference type="PROSITE" id="PS51194">
    <property type="entry name" value="HELICASE_CTER"/>
    <property type="match status" value="1"/>
</dbReference>
<evidence type="ECO:0000256" key="3">
    <source>
        <dbReference type="ARBA" id="ARBA00022840"/>
    </source>
</evidence>
<dbReference type="Pfam" id="PF00271">
    <property type="entry name" value="Helicase_C"/>
    <property type="match status" value="1"/>
</dbReference>
<feature type="compositionally biased region" description="Low complexity" evidence="4">
    <location>
        <begin position="388"/>
        <end position="418"/>
    </location>
</feature>
<feature type="domain" description="Helicase C-terminal" evidence="6">
    <location>
        <begin position="1054"/>
        <end position="1224"/>
    </location>
</feature>
<dbReference type="InterPro" id="IPR038718">
    <property type="entry name" value="SNF2-like_sf"/>
</dbReference>
<gene>
    <name evidence="7" type="ORF">FA09DRAFT_330498</name>
</gene>
<dbReference type="RefSeq" id="XP_025597614.1">
    <property type="nucleotide sequence ID" value="XM_025742626.1"/>
</dbReference>
<dbReference type="GeneID" id="37270170"/>
<feature type="region of interest" description="Disordered" evidence="4">
    <location>
        <begin position="379"/>
        <end position="467"/>
    </location>
</feature>
<feature type="compositionally biased region" description="Low complexity" evidence="4">
    <location>
        <begin position="51"/>
        <end position="72"/>
    </location>
</feature>
<dbReference type="SUPFAM" id="SSF52540">
    <property type="entry name" value="P-loop containing nucleoside triphosphate hydrolases"/>
    <property type="match status" value="2"/>
</dbReference>
<accession>A0A316ZAP4</accession>
<sequence length="1234" mass="133721">MPRLLFSTSNPHTTALQQRSSTTPPHATRDVLAAFSAPLALSPSPSPPLALAPSTSAASSSSSSSAAYTATPRQRRILAPESSPRPSRAQLRRAYSGRAPGHELLPDSSPVQQQQGKSACLDDSGRAASSAVASASSRLTCALAQQQPPEPLAAMPGYANGLGKAPGRTKFTSASPEKELAPPPTCHSSSDPLSAPFSAAAINSRSASQLPSSSAASGTSGSSSSSSRIDLSAYRYNDARSGSASGTKRPAPLPRAEQLREKAEMSDSSVELVDVKAAPPKPKKRRFVMGGGKARRGASDSDSDDPIASPHPEALASPAAASAVDPEVRKKAQRLVNVLGRSRGEFDADAVAKLMQTAKLDVGETLELLKRDGQKAVWPYMPKEKTRSSASGTAESQSSLEASGSTKASSTASVSAASREQQGKQGKQTVSYVSLTSPSPSPVFVHRAHSQQQQQQQNGSASGSVAAARTAVASPTFKIASRLGVGAAIREASRTAAPASARPLSRPAPLQQGKAMQTVKKGQSSSRAVSISDDEDDGQSDGGYGSGDQAKRSNNAFEWFAQAEKGALMDTMGCDEEIAEKIIALRPFRNVDDVYRKLDATPKLSRRLYDNCESLMASYRAVDNVLAKCEKTGAMLQREIGSWDTANGAAAPSSGYLSKQPEHLKEGTVLKDFQLYGVNWLRLLWSKKLGGILADEMGTGKTCQVIAFLTHELAQPGKRRTHLIVVPSSVLENWEREFAQFAPHIALYTYRGNQKERAEMREELREDKEAGEEREYEVVLASYDSVISAQDYTFFRKFGWAASVFDEGHVLKNKNSSKYGKLIRIRTQWRLLLTGTPLQNNLAELMSLLNFILEDFFGSAAEDLEGIFKNSSKPQNILSTERIARAKGMLGPFVLRRRKALVLPDLPPKVERVEMCDMTATQREHYSRIFAHTKAMREEARAAAAAAKGKGARGKAAVPETKPGGSSHVLMELRKAANHPLNFRTFYDAAKLDRLAREYCKDDPERNLTHVREDFEINSDAELNRSIVAGLPRLRGGPLDLPRELWLDSCKIVAMKRIIDDVRAKGERAVIFSQFVTMLDIIVVALEHLGIKYRGFTGETKVDERQSIVDEFTSDETIDVFLLSTGAGGVGINLTAANHVIIYDSDFNPQNDKQAEDRCYRIGQRRPVTVTRLVARGTIDEHIIRLGAKKLSLAEQVEGGGQANEDEESKAQQEDAEGKVKELRDAVMQRIFEE</sequence>
<keyword evidence="1" id="KW-0547">Nucleotide-binding</keyword>
<keyword evidence="2" id="KW-0378">Hydrolase</keyword>
<proteinExistence type="predicted"/>
<dbReference type="SMART" id="SM00487">
    <property type="entry name" value="DEXDc"/>
    <property type="match status" value="1"/>
</dbReference>
<evidence type="ECO:0000256" key="4">
    <source>
        <dbReference type="SAM" id="MobiDB-lite"/>
    </source>
</evidence>
<feature type="compositionally biased region" description="Low complexity" evidence="4">
    <location>
        <begin position="450"/>
        <end position="467"/>
    </location>
</feature>
<dbReference type="InterPro" id="IPR049730">
    <property type="entry name" value="SNF2/RAD54-like_C"/>
</dbReference>
<dbReference type="InterPro" id="IPR027417">
    <property type="entry name" value="P-loop_NTPase"/>
</dbReference>
<evidence type="ECO:0000259" key="6">
    <source>
        <dbReference type="PROSITE" id="PS51194"/>
    </source>
</evidence>
<feature type="compositionally biased region" description="Low complexity" evidence="4">
    <location>
        <begin position="494"/>
        <end position="510"/>
    </location>
</feature>
<feature type="compositionally biased region" description="Polar residues" evidence="4">
    <location>
        <begin position="1"/>
        <end position="25"/>
    </location>
</feature>
<feature type="domain" description="Helicase ATP-binding" evidence="5">
    <location>
        <begin position="682"/>
        <end position="855"/>
    </location>
</feature>
<feature type="compositionally biased region" description="Low complexity" evidence="4">
    <location>
        <begin position="32"/>
        <end position="43"/>
    </location>
</feature>
<dbReference type="GO" id="GO:0016787">
    <property type="term" value="F:hydrolase activity"/>
    <property type="evidence" value="ECO:0007669"/>
    <property type="project" value="UniProtKB-KW"/>
</dbReference>
<dbReference type="Proteomes" id="UP000245946">
    <property type="component" value="Unassembled WGS sequence"/>
</dbReference>
<feature type="compositionally biased region" description="Polar residues" evidence="4">
    <location>
        <begin position="419"/>
        <end position="438"/>
    </location>
</feature>
<evidence type="ECO:0000259" key="5">
    <source>
        <dbReference type="PROSITE" id="PS51192"/>
    </source>
</evidence>
<reference evidence="7 8" key="1">
    <citation type="journal article" date="2018" name="Mol. Biol. Evol.">
        <title>Broad Genomic Sampling Reveals a Smut Pathogenic Ancestry of the Fungal Clade Ustilaginomycotina.</title>
        <authorList>
            <person name="Kijpornyongpan T."/>
            <person name="Mondo S.J."/>
            <person name="Barry K."/>
            <person name="Sandor L."/>
            <person name="Lee J."/>
            <person name="Lipzen A."/>
            <person name="Pangilinan J."/>
            <person name="LaButti K."/>
            <person name="Hainaut M."/>
            <person name="Henrissat B."/>
            <person name="Grigoriev I.V."/>
            <person name="Spatafora J.W."/>
            <person name="Aime M.C."/>
        </authorList>
    </citation>
    <scope>NUCLEOTIDE SEQUENCE [LARGE SCALE GENOMIC DNA]</scope>
    <source>
        <strain evidence="7 8">MCA 4186</strain>
    </source>
</reference>
<feature type="region of interest" description="Disordered" evidence="4">
    <location>
        <begin position="152"/>
        <end position="328"/>
    </location>
</feature>
<feature type="compositionally biased region" description="Basic and acidic residues" evidence="4">
    <location>
        <begin position="1209"/>
        <end position="1220"/>
    </location>
</feature>
<dbReference type="CDD" id="cd18793">
    <property type="entry name" value="SF2_C_SNF"/>
    <property type="match status" value="1"/>
</dbReference>
<evidence type="ECO:0000313" key="8">
    <source>
        <dbReference type="Proteomes" id="UP000245946"/>
    </source>
</evidence>
<feature type="compositionally biased region" description="Low complexity" evidence="4">
    <location>
        <begin position="308"/>
        <end position="323"/>
    </location>
</feature>
<dbReference type="InterPro" id="IPR001650">
    <property type="entry name" value="Helicase_C-like"/>
</dbReference>
<keyword evidence="3" id="KW-0067">ATP-binding</keyword>
<dbReference type="Gene3D" id="3.40.50.300">
    <property type="entry name" value="P-loop containing nucleotide triphosphate hydrolases"/>
    <property type="match status" value="2"/>
</dbReference>
<dbReference type="Gene3D" id="3.40.50.10810">
    <property type="entry name" value="Tandem AAA-ATPase domain"/>
    <property type="match status" value="1"/>
</dbReference>
<evidence type="ECO:0000313" key="7">
    <source>
        <dbReference type="EMBL" id="PWN97335.1"/>
    </source>
</evidence>
<name>A0A316ZAP4_9BASI</name>
<organism evidence="7 8">
    <name type="scientific">Tilletiopsis washingtonensis</name>
    <dbReference type="NCBI Taxonomy" id="58919"/>
    <lineage>
        <taxon>Eukaryota</taxon>
        <taxon>Fungi</taxon>
        <taxon>Dikarya</taxon>
        <taxon>Basidiomycota</taxon>
        <taxon>Ustilaginomycotina</taxon>
        <taxon>Exobasidiomycetes</taxon>
        <taxon>Entylomatales</taxon>
        <taxon>Entylomatales incertae sedis</taxon>
        <taxon>Tilletiopsis</taxon>
    </lineage>
</organism>
<feature type="region of interest" description="Disordered" evidence="4">
    <location>
        <begin position="1196"/>
        <end position="1220"/>
    </location>
</feature>
<dbReference type="OrthoDB" id="5857104at2759"/>
<feature type="region of interest" description="Disordered" evidence="4">
    <location>
        <begin position="494"/>
        <end position="550"/>
    </location>
</feature>
<dbReference type="AlphaFoldDB" id="A0A316ZAP4"/>
<dbReference type="SMART" id="SM00490">
    <property type="entry name" value="HELICc"/>
    <property type="match status" value="1"/>
</dbReference>
<dbReference type="InterPro" id="IPR000330">
    <property type="entry name" value="SNF2_N"/>
</dbReference>
<dbReference type="PANTHER" id="PTHR10799">
    <property type="entry name" value="SNF2/RAD54 HELICASE FAMILY"/>
    <property type="match status" value="1"/>
</dbReference>
<dbReference type="STRING" id="58919.A0A316ZAP4"/>
<dbReference type="InterPro" id="IPR014001">
    <property type="entry name" value="Helicase_ATP-bd"/>
</dbReference>
<dbReference type="EMBL" id="KZ819295">
    <property type="protein sequence ID" value="PWN97335.1"/>
    <property type="molecule type" value="Genomic_DNA"/>
</dbReference>
<feature type="compositionally biased region" description="Low complexity" evidence="4">
    <location>
        <begin position="204"/>
        <end position="233"/>
    </location>
</feature>
<feature type="region of interest" description="Disordered" evidence="4">
    <location>
        <begin position="1"/>
        <end position="123"/>
    </location>
</feature>
<dbReference type="Pfam" id="PF00176">
    <property type="entry name" value="SNF2-rel_dom"/>
    <property type="match status" value="1"/>
</dbReference>
<evidence type="ECO:0000256" key="1">
    <source>
        <dbReference type="ARBA" id="ARBA00022741"/>
    </source>
</evidence>
<protein>
    <submittedName>
        <fullName evidence="7">Uncharacterized protein</fullName>
    </submittedName>
</protein>